<feature type="signal peptide" evidence="1">
    <location>
        <begin position="1"/>
        <end position="21"/>
    </location>
</feature>
<protein>
    <submittedName>
        <fullName evidence="2">Uncharacterized protein</fullName>
    </submittedName>
</protein>
<organism evidence="2 3">
    <name type="scientific">Anaerotignum lactatifermentans DSM 14214</name>
    <dbReference type="NCBI Taxonomy" id="1121323"/>
    <lineage>
        <taxon>Bacteria</taxon>
        <taxon>Bacillati</taxon>
        <taxon>Bacillota</taxon>
        <taxon>Clostridia</taxon>
        <taxon>Lachnospirales</taxon>
        <taxon>Anaerotignaceae</taxon>
        <taxon>Anaerotignum</taxon>
    </lineage>
</organism>
<reference evidence="2 3" key="1">
    <citation type="submission" date="2016-11" db="EMBL/GenBank/DDBJ databases">
        <authorList>
            <person name="Jaros S."/>
            <person name="Januszkiewicz K."/>
            <person name="Wedrychowicz H."/>
        </authorList>
    </citation>
    <scope>NUCLEOTIDE SEQUENCE [LARGE SCALE GENOMIC DNA]</scope>
    <source>
        <strain evidence="2 3">DSM 14214</strain>
    </source>
</reference>
<keyword evidence="3" id="KW-1185">Reference proteome</keyword>
<accession>A0A1M6KWZ9</accession>
<dbReference type="AlphaFoldDB" id="A0A1M6KWZ9"/>
<dbReference type="OrthoDB" id="9943270at2"/>
<dbReference type="EMBL" id="FRAH01000004">
    <property type="protein sequence ID" value="SHJ63429.1"/>
    <property type="molecule type" value="Genomic_DNA"/>
</dbReference>
<keyword evidence="1" id="KW-0732">Signal</keyword>
<sequence>MKSIMKIIPILLLLSFSAAGCGEKEQVEETQKKVSYEELTTDPQLSDALEEMDEESRQKLENSEEIVVTQGVLTKEEAEK</sequence>
<gene>
    <name evidence="2" type="ORF">SAMN02745138_00208</name>
</gene>
<feature type="chain" id="PRO_5038332555" evidence="1">
    <location>
        <begin position="22"/>
        <end position="80"/>
    </location>
</feature>
<evidence type="ECO:0000256" key="1">
    <source>
        <dbReference type="SAM" id="SignalP"/>
    </source>
</evidence>
<proteinExistence type="predicted"/>
<dbReference type="PROSITE" id="PS51257">
    <property type="entry name" value="PROKAR_LIPOPROTEIN"/>
    <property type="match status" value="1"/>
</dbReference>
<evidence type="ECO:0000313" key="2">
    <source>
        <dbReference type="EMBL" id="SHJ63429.1"/>
    </source>
</evidence>
<dbReference type="Proteomes" id="UP000183975">
    <property type="component" value="Unassembled WGS sequence"/>
</dbReference>
<name>A0A1M6KWZ9_9FIRM</name>
<dbReference type="RefSeq" id="WP_072848147.1">
    <property type="nucleotide sequence ID" value="NZ_FRAH01000004.1"/>
</dbReference>
<evidence type="ECO:0000313" key="3">
    <source>
        <dbReference type="Proteomes" id="UP000183975"/>
    </source>
</evidence>